<sequence length="63" mass="6334">MSGAQGAKPMGSKTETTHESEDEGGIQVDKQQDKVTDAAGLGGPIFGAGKDDKKQDLGVTGTG</sequence>
<evidence type="ECO:0000313" key="3">
    <source>
        <dbReference type="Proteomes" id="UP000886595"/>
    </source>
</evidence>
<dbReference type="AlphaFoldDB" id="A0A8X7W5V3"/>
<reference evidence="2 3" key="1">
    <citation type="submission" date="2020-02" db="EMBL/GenBank/DDBJ databases">
        <authorList>
            <person name="Ma Q."/>
            <person name="Huang Y."/>
            <person name="Song X."/>
            <person name="Pei D."/>
        </authorList>
    </citation>
    <scope>NUCLEOTIDE SEQUENCE [LARGE SCALE GENOMIC DNA]</scope>
    <source>
        <strain evidence="2">Sxm20200214</strain>
        <tissue evidence="2">Leaf</tissue>
    </source>
</reference>
<evidence type="ECO:0000256" key="1">
    <source>
        <dbReference type="SAM" id="MobiDB-lite"/>
    </source>
</evidence>
<feature type="region of interest" description="Disordered" evidence="1">
    <location>
        <begin position="1"/>
        <end position="63"/>
    </location>
</feature>
<dbReference type="OrthoDB" id="668318at2759"/>
<dbReference type="Proteomes" id="UP000886595">
    <property type="component" value="Unassembled WGS sequence"/>
</dbReference>
<name>A0A8X7W5V3_BRACI</name>
<evidence type="ECO:0008006" key="4">
    <source>
        <dbReference type="Google" id="ProtNLM"/>
    </source>
</evidence>
<dbReference type="CDD" id="cd23010">
    <property type="entry name" value="PM41-like"/>
    <property type="match status" value="1"/>
</dbReference>
<dbReference type="EMBL" id="JAAMPC010000002">
    <property type="protein sequence ID" value="KAG2324479.1"/>
    <property type="molecule type" value="Genomic_DNA"/>
</dbReference>
<comment type="caution">
    <text evidence="2">The sequence shown here is derived from an EMBL/GenBank/DDBJ whole genome shotgun (WGS) entry which is preliminary data.</text>
</comment>
<evidence type="ECO:0000313" key="2">
    <source>
        <dbReference type="EMBL" id="KAG2324479.1"/>
    </source>
</evidence>
<dbReference type="PANTHER" id="PTHR36012">
    <property type="entry name" value="OS01G0654400 PROTEIN"/>
    <property type="match status" value="1"/>
</dbReference>
<proteinExistence type="predicted"/>
<dbReference type="PANTHER" id="PTHR36012:SF2">
    <property type="entry name" value="OS08G0385000 PROTEIN"/>
    <property type="match status" value="1"/>
</dbReference>
<organism evidence="2 3">
    <name type="scientific">Brassica carinata</name>
    <name type="common">Ethiopian mustard</name>
    <name type="synonym">Abyssinian cabbage</name>
    <dbReference type="NCBI Taxonomy" id="52824"/>
    <lineage>
        <taxon>Eukaryota</taxon>
        <taxon>Viridiplantae</taxon>
        <taxon>Streptophyta</taxon>
        <taxon>Embryophyta</taxon>
        <taxon>Tracheophyta</taxon>
        <taxon>Spermatophyta</taxon>
        <taxon>Magnoliopsida</taxon>
        <taxon>eudicotyledons</taxon>
        <taxon>Gunneridae</taxon>
        <taxon>Pentapetalae</taxon>
        <taxon>rosids</taxon>
        <taxon>malvids</taxon>
        <taxon>Brassicales</taxon>
        <taxon>Brassicaceae</taxon>
        <taxon>Brassiceae</taxon>
        <taxon>Brassica</taxon>
    </lineage>
</organism>
<keyword evidence="3" id="KW-1185">Reference proteome</keyword>
<accession>A0A8X7W5V3</accession>
<protein>
    <recommendedName>
        <fullName evidence="4">Seed maturation protein PM41</fullName>
    </recommendedName>
</protein>
<gene>
    <name evidence="2" type="ORF">Bca52824_007207</name>
</gene>